<dbReference type="Pfam" id="PF13889">
    <property type="entry name" value="Chromosome_seg"/>
    <property type="match status" value="1"/>
</dbReference>
<evidence type="ECO:0000313" key="3">
    <source>
        <dbReference type="EMBL" id="KAJ8554129.1"/>
    </source>
</evidence>
<accession>A0A9Q1MBL1</accession>
<sequence length="901" mass="98774">MGLPQVPSSNISEEVTTSLSTFVQSPVRFGGMSSCDMSGMHISCFSNRTSADLSFVSSRDVVSRDGDILSIHKDGMTIMHKLRIDSAENHGFFTHNNGGRTNQSPASRIVGFESKSELNSHANLFEANPSGSVNSSTVVQNVEKMNETTGSLVRKRLLSPLNGMVLPVKFAGESLDIGGSTAFRSNSKYGAPLQEHKKAHISNTNNFSNENWFIPSFPRENCSPNATCGEVSPFVTDGPLFNDEVPESEIPFTPPSPGLIFCAHMIKTQLKDGIMDMPVENTFSPPLSLSPLGPKSYMRVGRAGRFGNSWEDHDDNYLTLKDVEHSLDRSLSDILSPRKEEDRKTGSELFQDVFEMNFERFTPESRRSKVQNSVPTNQCARFGRSLSGLSIKRSLVGSFEESLLSGRLASGVVSQKIDGFLGVLSITGGNFSPHPQKLPFAVTSVDGDNPLLYYSSINLGRPGSYGKGSRIRNSRTNGSQTNKGRLRVPMKGRIQLVLSNPERTPIHTFFCSYDLSDMPAGTKTFLRQKINLSTDKAGNKSSDRKMDSGPPSVTSVEDSMLHDSSVLHSTKSHGIGESGHPGMKPANSTPKVNESTANSSVLRYALHLWFLFPYPKKSSKSGIQCKDDQASPTARNGMAVEGRRRFYLYNDMRVVFPQRHSDADEGKLHVEHHYPRDPNLNPIDANSPQSWSQIASSSPIGDGYDLNHTTEKSPNVKITMKTCNVNVMQGVISFNLARKVTPQSTPVVNKAATEMASSSKGSWADQVEGVTSAQQGIGSACSLNPIDTNSPQSWCQIASSSPIGDGVLVEMPLNKAYPTMVMFENETGRIIELIMEYEWKPVMCSRCKNFGHEVEDCRRQLRDQACLERLEKAQQIEGNNGEGHGDEPMPPNTGQSNQTKG</sequence>
<feature type="compositionally biased region" description="Polar residues" evidence="1">
    <location>
        <begin position="474"/>
        <end position="483"/>
    </location>
</feature>
<evidence type="ECO:0000313" key="4">
    <source>
        <dbReference type="Proteomes" id="UP001152561"/>
    </source>
</evidence>
<gene>
    <name evidence="3" type="ORF">K7X08_024807</name>
</gene>
<feature type="region of interest" description="Disordered" evidence="1">
    <location>
        <begin position="533"/>
        <end position="594"/>
    </location>
</feature>
<dbReference type="InterPro" id="IPR051506">
    <property type="entry name" value="ATOS_Transcription_Regulators"/>
</dbReference>
<evidence type="ECO:0000259" key="2">
    <source>
        <dbReference type="SMART" id="SM01177"/>
    </source>
</evidence>
<dbReference type="OrthoDB" id="8625101at2759"/>
<feature type="domain" description="Atos-like conserved" evidence="2">
    <location>
        <begin position="395"/>
        <end position="454"/>
    </location>
</feature>
<evidence type="ECO:0000256" key="1">
    <source>
        <dbReference type="SAM" id="MobiDB-lite"/>
    </source>
</evidence>
<organism evidence="3 4">
    <name type="scientific">Anisodus acutangulus</name>
    <dbReference type="NCBI Taxonomy" id="402998"/>
    <lineage>
        <taxon>Eukaryota</taxon>
        <taxon>Viridiplantae</taxon>
        <taxon>Streptophyta</taxon>
        <taxon>Embryophyta</taxon>
        <taxon>Tracheophyta</taxon>
        <taxon>Spermatophyta</taxon>
        <taxon>Magnoliopsida</taxon>
        <taxon>eudicotyledons</taxon>
        <taxon>Gunneridae</taxon>
        <taxon>Pentapetalae</taxon>
        <taxon>asterids</taxon>
        <taxon>lamiids</taxon>
        <taxon>Solanales</taxon>
        <taxon>Solanaceae</taxon>
        <taxon>Solanoideae</taxon>
        <taxon>Hyoscyameae</taxon>
        <taxon>Anisodus</taxon>
    </lineage>
</organism>
<dbReference type="InterPro" id="IPR033473">
    <property type="entry name" value="Atos-like_C"/>
</dbReference>
<name>A0A9Q1MBL1_9SOLA</name>
<keyword evidence="4" id="KW-1185">Reference proteome</keyword>
<feature type="compositionally biased region" description="Polar residues" evidence="1">
    <location>
        <begin position="892"/>
        <end position="901"/>
    </location>
</feature>
<dbReference type="Proteomes" id="UP001152561">
    <property type="component" value="Unassembled WGS sequence"/>
</dbReference>
<protein>
    <recommendedName>
        <fullName evidence="2">Atos-like conserved domain-containing protein</fullName>
    </recommendedName>
</protein>
<feature type="compositionally biased region" description="Basic and acidic residues" evidence="1">
    <location>
        <begin position="537"/>
        <end position="547"/>
    </location>
</feature>
<dbReference type="PANTHER" id="PTHR13199:SF11">
    <property type="entry name" value="PROTEIN ATOSSA"/>
    <property type="match status" value="1"/>
</dbReference>
<dbReference type="AlphaFoldDB" id="A0A9Q1MBL1"/>
<dbReference type="InterPro" id="IPR025261">
    <property type="entry name" value="Atos-like_cons_dom"/>
</dbReference>
<dbReference type="PANTHER" id="PTHR13199">
    <property type="entry name" value="GH03947P"/>
    <property type="match status" value="1"/>
</dbReference>
<feature type="region of interest" description="Disordered" evidence="1">
    <location>
        <begin position="873"/>
        <end position="901"/>
    </location>
</feature>
<reference evidence="4" key="1">
    <citation type="journal article" date="2023" name="Proc. Natl. Acad. Sci. U.S.A.">
        <title>Genomic and structural basis for evolution of tropane alkaloid biosynthesis.</title>
        <authorList>
            <person name="Wanga Y.-J."/>
            <person name="Taina T."/>
            <person name="Yua J.-Y."/>
            <person name="Lia J."/>
            <person name="Xua B."/>
            <person name="Chenc J."/>
            <person name="D'Auriad J.C."/>
            <person name="Huanga J.-P."/>
            <person name="Huanga S.-X."/>
        </authorList>
    </citation>
    <scope>NUCLEOTIDE SEQUENCE [LARGE SCALE GENOMIC DNA]</scope>
    <source>
        <strain evidence="4">cv. KIB-2019</strain>
    </source>
</reference>
<proteinExistence type="predicted"/>
<comment type="caution">
    <text evidence="3">The sequence shown here is derived from an EMBL/GenBank/DDBJ whole genome shotgun (WGS) entry which is preliminary data.</text>
</comment>
<dbReference type="SMART" id="SM01177">
    <property type="entry name" value="DUF4210"/>
    <property type="match status" value="1"/>
</dbReference>
<dbReference type="EMBL" id="JAJAGQ010000009">
    <property type="protein sequence ID" value="KAJ8554129.1"/>
    <property type="molecule type" value="Genomic_DNA"/>
</dbReference>
<feature type="region of interest" description="Disordered" evidence="1">
    <location>
        <begin position="465"/>
        <end position="484"/>
    </location>
</feature>